<reference evidence="1 2" key="1">
    <citation type="submission" date="2019-03" db="EMBL/GenBank/DDBJ databases">
        <title>Single cell metagenomics reveals metabolic interactions within the superorganism composed of flagellate Streblomastix strix and complex community of Bacteroidetes bacteria on its surface.</title>
        <authorList>
            <person name="Treitli S.C."/>
            <person name="Kolisko M."/>
            <person name="Husnik F."/>
            <person name="Keeling P."/>
            <person name="Hampl V."/>
        </authorList>
    </citation>
    <scope>NUCLEOTIDE SEQUENCE [LARGE SCALE GENOMIC DNA]</scope>
    <source>
        <strain evidence="1">ST1C</strain>
    </source>
</reference>
<dbReference type="Gene3D" id="3.40.50.300">
    <property type="entry name" value="P-loop containing nucleotide triphosphate hydrolases"/>
    <property type="match status" value="1"/>
</dbReference>
<feature type="non-terminal residue" evidence="1">
    <location>
        <position position="85"/>
    </location>
</feature>
<evidence type="ECO:0000313" key="1">
    <source>
        <dbReference type="EMBL" id="KAA6377464.1"/>
    </source>
</evidence>
<proteinExistence type="predicted"/>
<accession>A0A5J4V542</accession>
<dbReference type="Proteomes" id="UP000324800">
    <property type="component" value="Unassembled WGS sequence"/>
</dbReference>
<organism evidence="1 2">
    <name type="scientific">Streblomastix strix</name>
    <dbReference type="NCBI Taxonomy" id="222440"/>
    <lineage>
        <taxon>Eukaryota</taxon>
        <taxon>Metamonada</taxon>
        <taxon>Preaxostyla</taxon>
        <taxon>Oxymonadida</taxon>
        <taxon>Streblomastigidae</taxon>
        <taxon>Streblomastix</taxon>
    </lineage>
</organism>
<protein>
    <submittedName>
        <fullName evidence="1">Uncharacterized protein</fullName>
    </submittedName>
</protein>
<dbReference type="InterPro" id="IPR027417">
    <property type="entry name" value="P-loop_NTPase"/>
</dbReference>
<dbReference type="EMBL" id="SNRW01009794">
    <property type="protein sequence ID" value="KAA6377464.1"/>
    <property type="molecule type" value="Genomic_DNA"/>
</dbReference>
<evidence type="ECO:0000313" key="2">
    <source>
        <dbReference type="Proteomes" id="UP000324800"/>
    </source>
</evidence>
<gene>
    <name evidence="1" type="ORF">EZS28_027008</name>
</gene>
<dbReference type="AlphaFoldDB" id="A0A5J4V542"/>
<sequence length="85" mass="9615">MLCYNLLNIGDIPNIWQSKESGRGVGRDDVMAYFNTLVRSNLHVVLCMSPSDWYDPWPSQALLQVAHQLIANSIVPSELKDRLAE</sequence>
<name>A0A5J4V542_9EUKA</name>
<comment type="caution">
    <text evidence="1">The sequence shown here is derived from an EMBL/GenBank/DDBJ whole genome shotgun (WGS) entry which is preliminary data.</text>
</comment>